<evidence type="ECO:0000256" key="5">
    <source>
        <dbReference type="ARBA" id="ARBA00023136"/>
    </source>
</evidence>
<feature type="transmembrane region" description="Helical" evidence="6">
    <location>
        <begin position="344"/>
        <end position="366"/>
    </location>
</feature>
<feature type="transmembrane region" description="Helical" evidence="6">
    <location>
        <begin position="244"/>
        <end position="266"/>
    </location>
</feature>
<dbReference type="InterPro" id="IPR050382">
    <property type="entry name" value="MFS_Na/Anion_cotransporter"/>
</dbReference>
<keyword evidence="9" id="KW-1185">Reference proteome</keyword>
<feature type="transmembrane region" description="Helical" evidence="6">
    <location>
        <begin position="59"/>
        <end position="79"/>
    </location>
</feature>
<accession>A0ABT1JDZ3</accession>
<dbReference type="PANTHER" id="PTHR11662:SF399">
    <property type="entry name" value="FI19708P1-RELATED"/>
    <property type="match status" value="1"/>
</dbReference>
<feature type="transmembrane region" description="Helical" evidence="6">
    <location>
        <begin position="21"/>
        <end position="47"/>
    </location>
</feature>
<evidence type="ECO:0000256" key="2">
    <source>
        <dbReference type="ARBA" id="ARBA00022475"/>
    </source>
</evidence>
<feature type="transmembrane region" description="Helical" evidence="6">
    <location>
        <begin position="177"/>
        <end position="196"/>
    </location>
</feature>
<dbReference type="SUPFAM" id="SSF103473">
    <property type="entry name" value="MFS general substrate transporter"/>
    <property type="match status" value="1"/>
</dbReference>
<evidence type="ECO:0000256" key="3">
    <source>
        <dbReference type="ARBA" id="ARBA00022692"/>
    </source>
</evidence>
<keyword evidence="4 6" id="KW-1133">Transmembrane helix</keyword>
<feature type="transmembrane region" description="Helical" evidence="6">
    <location>
        <begin position="407"/>
        <end position="428"/>
    </location>
</feature>
<dbReference type="CDD" id="cd17319">
    <property type="entry name" value="MFS_ExuT_GudP_like"/>
    <property type="match status" value="1"/>
</dbReference>
<feature type="transmembrane region" description="Helical" evidence="6">
    <location>
        <begin position="91"/>
        <end position="118"/>
    </location>
</feature>
<evidence type="ECO:0000256" key="6">
    <source>
        <dbReference type="SAM" id="Phobius"/>
    </source>
</evidence>
<comment type="subcellular location">
    <subcellularLocation>
        <location evidence="1">Cell membrane</location>
        <topology evidence="1">Multi-pass membrane protein</topology>
    </subcellularLocation>
</comment>
<sequence>MTAPTSTEASTEKRSRTRFAILASNFMILMLNYADRAVIGVAAPLIITEFGFSNAAFGWILAAFAFTYSPFGFIGGWLADKFGPAKVMGWAAIAWSVFTALTAAGVGFVSLLIIRLLFGAGEGPQATVTAKVMHNWFPKKELGTAVGIANAATPLGGAIGTPVVVAIMDATQGNWRLPFIIFGVLGVLFAIGWFVVVRDTPEQHPWVSKGELAHIRQDAAPAAEDDADADANAEPWWRYLTLPAVWTTAVAFFGYAWILWTFLNWFPTYLVNERGIDLSDLAVTGAIPWVGGCIGLALGGAFTDWLVRRTGKSVAPRRWTVVICLAATGLLFGSIGTVSGTGSAVALMTVVVFLLYFTGAQYWLIVGEAVPGSRYGSVSGAMQMFATTASIIAPMITGYLVDSSLGWTGTFTVAAVVALTGALLLAFFGRVRTPDTRQAGQPAS</sequence>
<feature type="transmembrane region" description="Helical" evidence="6">
    <location>
        <begin position="378"/>
        <end position="401"/>
    </location>
</feature>
<evidence type="ECO:0000313" key="9">
    <source>
        <dbReference type="Proteomes" id="UP000791080"/>
    </source>
</evidence>
<dbReference type="RefSeq" id="WP_081715668.1">
    <property type="nucleotide sequence ID" value="NZ_AUBJ02000001.1"/>
</dbReference>
<dbReference type="Gene3D" id="1.20.1250.20">
    <property type="entry name" value="MFS general substrate transporter like domains"/>
    <property type="match status" value="2"/>
</dbReference>
<comment type="caution">
    <text evidence="8">The sequence shown here is derived from an EMBL/GenBank/DDBJ whole genome shotgun (WGS) entry which is preliminary data.</text>
</comment>
<evidence type="ECO:0000256" key="1">
    <source>
        <dbReference type="ARBA" id="ARBA00004651"/>
    </source>
</evidence>
<dbReference type="InterPro" id="IPR020846">
    <property type="entry name" value="MFS_dom"/>
</dbReference>
<feature type="domain" description="Major facilitator superfamily (MFS) profile" evidence="7">
    <location>
        <begin position="21"/>
        <end position="433"/>
    </location>
</feature>
<keyword evidence="5 6" id="KW-0472">Membrane</keyword>
<dbReference type="InterPro" id="IPR011701">
    <property type="entry name" value="MFS"/>
</dbReference>
<dbReference type="PANTHER" id="PTHR11662">
    <property type="entry name" value="SOLUTE CARRIER FAMILY 17"/>
    <property type="match status" value="1"/>
</dbReference>
<dbReference type="PROSITE" id="PS50850">
    <property type="entry name" value="MFS"/>
    <property type="match status" value="1"/>
</dbReference>
<protein>
    <submittedName>
        <fullName evidence="8">Sugar phosphate permease</fullName>
    </submittedName>
</protein>
<evidence type="ECO:0000259" key="7">
    <source>
        <dbReference type="PROSITE" id="PS50850"/>
    </source>
</evidence>
<evidence type="ECO:0000256" key="4">
    <source>
        <dbReference type="ARBA" id="ARBA00022989"/>
    </source>
</evidence>
<organism evidence="8 9">
    <name type="scientific">Actinoalloteichus caeruleus DSM 43889</name>
    <dbReference type="NCBI Taxonomy" id="1120930"/>
    <lineage>
        <taxon>Bacteria</taxon>
        <taxon>Bacillati</taxon>
        <taxon>Actinomycetota</taxon>
        <taxon>Actinomycetes</taxon>
        <taxon>Pseudonocardiales</taxon>
        <taxon>Pseudonocardiaceae</taxon>
        <taxon>Actinoalloteichus</taxon>
        <taxon>Actinoalloteichus cyanogriseus</taxon>
    </lineage>
</organism>
<dbReference type="Pfam" id="PF07690">
    <property type="entry name" value="MFS_1"/>
    <property type="match status" value="1"/>
</dbReference>
<dbReference type="InterPro" id="IPR000849">
    <property type="entry name" value="Sugar_P_transporter"/>
</dbReference>
<name>A0ABT1JDZ3_ACTCY</name>
<dbReference type="InterPro" id="IPR036259">
    <property type="entry name" value="MFS_trans_sf"/>
</dbReference>
<dbReference type="EMBL" id="AUBJ02000001">
    <property type="protein sequence ID" value="MCP2330711.1"/>
    <property type="molecule type" value="Genomic_DNA"/>
</dbReference>
<evidence type="ECO:0000313" key="8">
    <source>
        <dbReference type="EMBL" id="MCP2330711.1"/>
    </source>
</evidence>
<proteinExistence type="predicted"/>
<feature type="transmembrane region" description="Helical" evidence="6">
    <location>
        <begin position="319"/>
        <end position="338"/>
    </location>
</feature>
<gene>
    <name evidence="8" type="ORF">G443_000981</name>
</gene>
<keyword evidence="2" id="KW-1003">Cell membrane</keyword>
<reference evidence="8 9" key="1">
    <citation type="submission" date="2013-07" db="EMBL/GenBank/DDBJ databases">
        <authorList>
            <consortium name="DOE Joint Genome Institute"/>
            <person name="Reeve W."/>
            <person name="Huntemann M."/>
            <person name="Han J."/>
            <person name="Chen A."/>
            <person name="Kyrpides N."/>
            <person name="Mavromatis K."/>
            <person name="Markowitz V."/>
            <person name="Palaniappan K."/>
            <person name="Ivanova N."/>
            <person name="Schaumberg A."/>
            <person name="Pati A."/>
            <person name="Liolios K."/>
            <person name="Nordberg H.P."/>
            <person name="Cantor M.N."/>
            <person name="Hua S.X."/>
            <person name="Woyke T."/>
        </authorList>
    </citation>
    <scope>NUCLEOTIDE SEQUENCE [LARGE SCALE GENOMIC DNA]</scope>
    <source>
        <strain evidence="8 9">DSM 43889</strain>
    </source>
</reference>
<dbReference type="Proteomes" id="UP000791080">
    <property type="component" value="Unassembled WGS sequence"/>
</dbReference>
<dbReference type="PIRSF" id="PIRSF002808">
    <property type="entry name" value="Hexose_phosphate_transp"/>
    <property type="match status" value="1"/>
</dbReference>
<reference evidence="8 9" key="2">
    <citation type="submission" date="2022-06" db="EMBL/GenBank/DDBJ databases">
        <title>Genomic Encyclopedia of Type Strains, Phase I: the one thousand microbial genomes (KMG-I) project.</title>
        <authorList>
            <person name="Kyrpides N."/>
        </authorList>
    </citation>
    <scope>NUCLEOTIDE SEQUENCE [LARGE SCALE GENOMIC DNA]</scope>
    <source>
        <strain evidence="8 9">DSM 43889</strain>
    </source>
</reference>
<keyword evidence="3 6" id="KW-0812">Transmembrane</keyword>